<dbReference type="PaxDb" id="4113-PGSC0003DMT400094011"/>
<evidence type="ECO:0000313" key="3">
    <source>
        <dbReference type="Proteomes" id="UP000011115"/>
    </source>
</evidence>
<dbReference type="HOGENOM" id="CLU_028647_6_0_1"/>
<evidence type="ECO:0000256" key="1">
    <source>
        <dbReference type="SAM" id="MobiDB-lite"/>
    </source>
</evidence>
<sequence>MATLLQHVRPWMQRSITEFKVRMETKMDRSVQAVHKHLDAFKLRVLTRSTPVTNFSSIRTELDSLWAGLDTILVPSTDEPASAPTVVADDTLLDALFRDDVAQPEPTHARGKSHCSSHISDTIEDARAKKWERQQNEQARRASIVDKELCQQRVNESALGALSSSPTTEAMIVVGDDVSTNDGAVRMNDSTTDGVVIDDVGTTEDDPSVVPAGSRKPDPPAC</sequence>
<feature type="compositionally biased region" description="Polar residues" evidence="1">
    <location>
        <begin position="183"/>
        <end position="193"/>
    </location>
</feature>
<dbReference type="Proteomes" id="UP000011115">
    <property type="component" value="Unassembled WGS sequence"/>
</dbReference>
<feature type="region of interest" description="Disordered" evidence="1">
    <location>
        <begin position="183"/>
        <end position="222"/>
    </location>
</feature>
<proteinExistence type="predicted"/>
<keyword evidence="3" id="KW-1185">Reference proteome</keyword>
<dbReference type="AlphaFoldDB" id="M1DT71"/>
<reference evidence="2" key="2">
    <citation type="submission" date="2015-06" db="UniProtKB">
        <authorList>
            <consortium name="EnsemblPlants"/>
        </authorList>
    </citation>
    <scope>IDENTIFICATION</scope>
    <source>
        <strain evidence="2">DM1-3 516 R44</strain>
    </source>
</reference>
<accession>M1DT71</accession>
<reference evidence="3" key="1">
    <citation type="journal article" date="2011" name="Nature">
        <title>Genome sequence and analysis of the tuber crop potato.</title>
        <authorList>
            <consortium name="The Potato Genome Sequencing Consortium"/>
        </authorList>
    </citation>
    <scope>NUCLEOTIDE SEQUENCE [LARGE SCALE GENOMIC DNA]</scope>
    <source>
        <strain evidence="3">cv. DM1-3 516 R44</strain>
    </source>
</reference>
<dbReference type="EnsemblPlants" id="PGSC0003DMT400094011">
    <property type="protein sequence ID" value="PGSC0003DMT400094011"/>
    <property type="gene ID" value="PGSC0003DMG400043582"/>
</dbReference>
<dbReference type="InParanoid" id="M1DT71"/>
<name>M1DT71_SOLTU</name>
<protein>
    <submittedName>
        <fullName evidence="2">Integrase core domain containing protein</fullName>
    </submittedName>
</protein>
<dbReference type="Gramene" id="PGSC0003DMT400094011">
    <property type="protein sequence ID" value="PGSC0003DMT400094011"/>
    <property type="gene ID" value="PGSC0003DMG400043582"/>
</dbReference>
<evidence type="ECO:0000313" key="2">
    <source>
        <dbReference type="EnsemblPlants" id="PGSC0003DMT400094011"/>
    </source>
</evidence>
<organism evidence="2 3">
    <name type="scientific">Solanum tuberosum</name>
    <name type="common">Potato</name>
    <dbReference type="NCBI Taxonomy" id="4113"/>
    <lineage>
        <taxon>Eukaryota</taxon>
        <taxon>Viridiplantae</taxon>
        <taxon>Streptophyta</taxon>
        <taxon>Embryophyta</taxon>
        <taxon>Tracheophyta</taxon>
        <taxon>Spermatophyta</taxon>
        <taxon>Magnoliopsida</taxon>
        <taxon>eudicotyledons</taxon>
        <taxon>Gunneridae</taxon>
        <taxon>Pentapetalae</taxon>
        <taxon>asterids</taxon>
        <taxon>lamiids</taxon>
        <taxon>Solanales</taxon>
        <taxon>Solanaceae</taxon>
        <taxon>Solanoideae</taxon>
        <taxon>Solaneae</taxon>
        <taxon>Solanum</taxon>
    </lineage>
</organism>